<keyword evidence="3" id="KW-0378">Hydrolase</keyword>
<evidence type="ECO:0000259" key="2">
    <source>
        <dbReference type="Pfam" id="PF02517"/>
    </source>
</evidence>
<proteinExistence type="predicted"/>
<keyword evidence="3" id="KW-0645">Protease</keyword>
<dbReference type="GO" id="GO:0080120">
    <property type="term" value="P:CAAX-box protein maturation"/>
    <property type="evidence" value="ECO:0007669"/>
    <property type="project" value="UniProtKB-ARBA"/>
</dbReference>
<feature type="transmembrane region" description="Helical" evidence="1">
    <location>
        <begin position="27"/>
        <end position="44"/>
    </location>
</feature>
<name>A0A3A3FTC2_9BURK</name>
<keyword evidence="1" id="KW-0472">Membrane</keyword>
<keyword evidence="3" id="KW-0482">Metalloprotease</keyword>
<sequence>MMRAITRSILNDLGLHFSHSFLFDRQFHYALLAAPVLLGALSSINPDWAHGIAISLALVVSIVLWRPLIEELLFRGFLQGELNRRFQS</sequence>
<comment type="caution">
    <text evidence="3">The sequence shown here is derived from an EMBL/GenBank/DDBJ whole genome shotgun (WGS) entry which is preliminary data.</text>
</comment>
<evidence type="ECO:0000313" key="4">
    <source>
        <dbReference type="Proteomes" id="UP000265955"/>
    </source>
</evidence>
<dbReference type="Pfam" id="PF02517">
    <property type="entry name" value="Rce1-like"/>
    <property type="match status" value="1"/>
</dbReference>
<organism evidence="3 4">
    <name type="scientific">Noviherbaspirillum saxi</name>
    <dbReference type="NCBI Taxonomy" id="2320863"/>
    <lineage>
        <taxon>Bacteria</taxon>
        <taxon>Pseudomonadati</taxon>
        <taxon>Pseudomonadota</taxon>
        <taxon>Betaproteobacteria</taxon>
        <taxon>Burkholderiales</taxon>
        <taxon>Oxalobacteraceae</taxon>
        <taxon>Noviherbaspirillum</taxon>
    </lineage>
</organism>
<dbReference type="AlphaFoldDB" id="A0A3A3FTC2"/>
<accession>A0A3A3FTC2</accession>
<feature type="transmembrane region" description="Helical" evidence="1">
    <location>
        <begin position="50"/>
        <end position="69"/>
    </location>
</feature>
<dbReference type="GO" id="GO:0006508">
    <property type="term" value="P:proteolysis"/>
    <property type="evidence" value="ECO:0007669"/>
    <property type="project" value="UniProtKB-KW"/>
</dbReference>
<dbReference type="Proteomes" id="UP000265955">
    <property type="component" value="Unassembled WGS sequence"/>
</dbReference>
<dbReference type="OrthoDB" id="9799666at2"/>
<protein>
    <submittedName>
        <fullName evidence="3">CPBP family intramembrane metalloprotease</fullName>
    </submittedName>
</protein>
<feature type="domain" description="CAAX prenyl protease 2/Lysostaphin resistance protein A-like" evidence="2">
    <location>
        <begin position="55"/>
        <end position="86"/>
    </location>
</feature>
<keyword evidence="1" id="KW-1133">Transmembrane helix</keyword>
<evidence type="ECO:0000313" key="3">
    <source>
        <dbReference type="EMBL" id="RJF98770.1"/>
    </source>
</evidence>
<gene>
    <name evidence="3" type="ORF">D3871_09770</name>
</gene>
<dbReference type="RefSeq" id="WP_119768717.1">
    <property type="nucleotide sequence ID" value="NZ_QYUO01000001.1"/>
</dbReference>
<keyword evidence="4" id="KW-1185">Reference proteome</keyword>
<keyword evidence="1" id="KW-0812">Transmembrane</keyword>
<dbReference type="GO" id="GO:0008237">
    <property type="term" value="F:metallopeptidase activity"/>
    <property type="evidence" value="ECO:0007669"/>
    <property type="project" value="UniProtKB-KW"/>
</dbReference>
<dbReference type="EMBL" id="QYUO01000001">
    <property type="protein sequence ID" value="RJF98770.1"/>
    <property type="molecule type" value="Genomic_DNA"/>
</dbReference>
<evidence type="ECO:0000256" key="1">
    <source>
        <dbReference type="SAM" id="Phobius"/>
    </source>
</evidence>
<dbReference type="InterPro" id="IPR003675">
    <property type="entry name" value="Rce1/LyrA-like_dom"/>
</dbReference>
<dbReference type="GO" id="GO:0004175">
    <property type="term" value="F:endopeptidase activity"/>
    <property type="evidence" value="ECO:0007669"/>
    <property type="project" value="UniProtKB-ARBA"/>
</dbReference>
<reference evidence="4" key="1">
    <citation type="submission" date="2018-09" db="EMBL/GenBank/DDBJ databases">
        <authorList>
            <person name="Zhu H."/>
        </authorList>
    </citation>
    <scope>NUCLEOTIDE SEQUENCE [LARGE SCALE GENOMIC DNA]</scope>
    <source>
        <strain evidence="4">K1R23-30</strain>
    </source>
</reference>